<evidence type="ECO:0000256" key="5">
    <source>
        <dbReference type="ARBA" id="ARBA00022737"/>
    </source>
</evidence>
<evidence type="ECO:0000256" key="1">
    <source>
        <dbReference type="ARBA" id="ARBA00004496"/>
    </source>
</evidence>
<dbReference type="PROSITE" id="PS50082">
    <property type="entry name" value="WD_REPEATS_2"/>
    <property type="match status" value="2"/>
</dbReference>
<keyword evidence="2" id="KW-0963">Cytoplasm</keyword>
<sequence length="1168" mass="126601">MAHPPIKKQEFLGAVTLVSFSSDGSLLYVGVGPTVFLYATATGEILGEHDVLTRGILHGCDIVAHPGSDVATESFVGAFFGQKRASCFQNLPQTPGDARGLEALAVLGKPKVFCDWVFDVQLLTGDFASGENKNLLAAVGLAHNFVQIWDPVCNEILRSVQSAERCILYALAFHGRSMDDLVAASGTVFQQILLWNPMENGGEETNTAIEPAQRLHAHDGVLFKLTWSSDARSLASVSDDRTVQLWSNNGTTTVEQLHLPRRSTRAELLTAEYTPVFRAWGHSARIWDVSFWARGVVTASEDGLCKLWDLEGNCAATLQGHMGRHVWRAAVHPSLNMIASGGGDGAVKLWDITRQLMSSSGAPGASDLCKTVRVLITTTPAAVKRKKGAPSSHSVRNIVLSAVDNGKTAFVASEHGDVFRLDLSSLTTELFFAIPPTDDALVQTRTGGLSTFAMDFSGRFLLLGEVTGRVCIVDASTGILLLSWSTQTNVRVMKLWWDQEDALFSSGANGILSEWKPTIAETSETLASPSITMDLVATFKIPAKSSTSSILVVDRLATTRNIVAGDGHGSVYMFHRSLNSRESDEQSKAVQPPALVLKGSHGRELVASLLLSEENEGVHTVMLSGGQDGYICSYVLEEDARGVLTAVHVGRESIRGISTIKQLWWGEALTFDAKTKRDLMVFGFHAAQAVLHNFSAHYRVFNVECGGWRRPHALFTRAGELDSALPSHTFAFTPPATQKQQVDIKVHSTLLNEPNAADTSTRFSKCSLHDHHHGRMTTCVAFLGKMRLVTAAEDNSLILHRRHAYGDQDKRTSFRWGSVASGIAHTTTVRALTTFQRKNPDGVDDHIILSGGGKQRLNVWLVRGESDLLRHVCGQEPAETAQDHRILGLATFAIPSASDAYRLVAACNSEGSTQLLLLDVNHGKLFELGNCRSSSRKPILSCVGFQEGDDDAVVAGLAVGSTDGLVTLWDLSALLKKIPLLLRSEEGAGLFKEKLQGLIGEMQPSGNYLAHDMGVNCINLVFCKKSKEEGSLDVALISGGDDQNLNLRELRFPACQMISEARAVNASGSAIKTVACVDAEVIYTAGYDQRVSKWNIRCDESGTGLEWQGAVFSECADIADLAIRQTPAGATDEVVVVGQGLQMMQFQRRRQLEQGCRSNNTEGPRATE</sequence>
<gene>
    <name evidence="7" type="primary">WDR6</name>
    <name evidence="7" type="ORF">PHYPSEUDO_000206</name>
</gene>
<evidence type="ECO:0000256" key="4">
    <source>
        <dbReference type="ARBA" id="ARBA00022694"/>
    </source>
</evidence>
<proteinExistence type="predicted"/>
<dbReference type="Proteomes" id="UP000694044">
    <property type="component" value="Unassembled WGS sequence"/>
</dbReference>
<dbReference type="GO" id="GO:0005737">
    <property type="term" value="C:cytoplasm"/>
    <property type="evidence" value="ECO:0007669"/>
    <property type="project" value="UniProtKB-SubCell"/>
</dbReference>
<evidence type="ECO:0000256" key="3">
    <source>
        <dbReference type="ARBA" id="ARBA00022574"/>
    </source>
</evidence>
<dbReference type="PANTHER" id="PTHR14344:SF3">
    <property type="entry name" value="WD REPEAT-CONTAINING PROTEIN 6"/>
    <property type="match status" value="1"/>
</dbReference>
<dbReference type="Pfam" id="PF00400">
    <property type="entry name" value="WD40"/>
    <property type="match status" value="3"/>
</dbReference>
<dbReference type="PANTHER" id="PTHR14344">
    <property type="entry name" value="WD REPEAT PROTEIN"/>
    <property type="match status" value="1"/>
</dbReference>
<dbReference type="OrthoDB" id="5594999at2759"/>
<reference evidence="7" key="1">
    <citation type="submission" date="2021-02" db="EMBL/GenBank/DDBJ databases">
        <authorList>
            <person name="Palmer J.M."/>
        </authorList>
    </citation>
    <scope>NUCLEOTIDE SEQUENCE</scope>
    <source>
        <strain evidence="7">SCRP734</strain>
    </source>
</reference>
<dbReference type="PROSITE" id="PS50294">
    <property type="entry name" value="WD_REPEATS_REGION"/>
    <property type="match status" value="1"/>
</dbReference>
<comment type="subcellular location">
    <subcellularLocation>
        <location evidence="1">Cytoplasm</location>
    </subcellularLocation>
</comment>
<protein>
    <submittedName>
        <fullName evidence="7">WD repeat-containing protein 6</fullName>
    </submittedName>
</protein>
<keyword evidence="3 6" id="KW-0853">WD repeat</keyword>
<dbReference type="GO" id="GO:0030488">
    <property type="term" value="P:tRNA methylation"/>
    <property type="evidence" value="ECO:0007669"/>
    <property type="project" value="TreeGrafter"/>
</dbReference>
<dbReference type="InterPro" id="IPR019775">
    <property type="entry name" value="WD40_repeat_CS"/>
</dbReference>
<dbReference type="PROSITE" id="PS00678">
    <property type="entry name" value="WD_REPEATS_1"/>
    <property type="match status" value="2"/>
</dbReference>
<dbReference type="InterPro" id="IPR001680">
    <property type="entry name" value="WD40_rpt"/>
</dbReference>
<feature type="repeat" description="WD" evidence="6">
    <location>
        <begin position="215"/>
        <end position="256"/>
    </location>
</feature>
<dbReference type="SMART" id="SM00320">
    <property type="entry name" value="WD40"/>
    <property type="match status" value="8"/>
</dbReference>
<dbReference type="InterPro" id="IPR051973">
    <property type="entry name" value="tRNA_Anticodon_Mtase-Reg"/>
</dbReference>
<evidence type="ECO:0000313" key="8">
    <source>
        <dbReference type="Proteomes" id="UP000694044"/>
    </source>
</evidence>
<feature type="repeat" description="WD" evidence="6">
    <location>
        <begin position="330"/>
        <end position="360"/>
    </location>
</feature>
<accession>A0A8T1WJ29</accession>
<keyword evidence="8" id="KW-1185">Reference proteome</keyword>
<evidence type="ECO:0000256" key="2">
    <source>
        <dbReference type="ARBA" id="ARBA00022490"/>
    </source>
</evidence>
<dbReference type="EMBL" id="JAGDFM010000010">
    <property type="protein sequence ID" value="KAG7392518.1"/>
    <property type="molecule type" value="Genomic_DNA"/>
</dbReference>
<keyword evidence="5" id="KW-0677">Repeat</keyword>
<name>A0A8T1WJ29_9STRA</name>
<organism evidence="7 8">
    <name type="scientific">Phytophthora pseudosyringae</name>
    <dbReference type="NCBI Taxonomy" id="221518"/>
    <lineage>
        <taxon>Eukaryota</taxon>
        <taxon>Sar</taxon>
        <taxon>Stramenopiles</taxon>
        <taxon>Oomycota</taxon>
        <taxon>Peronosporomycetes</taxon>
        <taxon>Peronosporales</taxon>
        <taxon>Peronosporaceae</taxon>
        <taxon>Phytophthora</taxon>
    </lineage>
</organism>
<evidence type="ECO:0000256" key="6">
    <source>
        <dbReference type="PROSITE-ProRule" id="PRU00221"/>
    </source>
</evidence>
<comment type="caution">
    <text evidence="7">The sequence shown here is derived from an EMBL/GenBank/DDBJ whole genome shotgun (WGS) entry which is preliminary data.</text>
</comment>
<keyword evidence="4" id="KW-0819">tRNA processing</keyword>
<dbReference type="AlphaFoldDB" id="A0A8T1WJ29"/>
<evidence type="ECO:0000313" key="7">
    <source>
        <dbReference type="EMBL" id="KAG7392518.1"/>
    </source>
</evidence>